<dbReference type="SMART" id="SM00382">
    <property type="entry name" value="AAA"/>
    <property type="match status" value="1"/>
</dbReference>
<dbReference type="InterPro" id="IPR003439">
    <property type="entry name" value="ABC_transporter-like_ATP-bd"/>
</dbReference>
<dbReference type="PANTHER" id="PTHR43117:SF4">
    <property type="entry name" value="OSMOPROTECTANT IMPORT ATP-BINDING PROTEIN OSMV"/>
    <property type="match status" value="1"/>
</dbReference>
<dbReference type="STRING" id="571915.CMUST_10900"/>
<dbReference type="InterPro" id="IPR017871">
    <property type="entry name" value="ABC_transporter-like_CS"/>
</dbReference>
<dbReference type="GO" id="GO:0005524">
    <property type="term" value="F:ATP binding"/>
    <property type="evidence" value="ECO:0007669"/>
    <property type="project" value="UniProtKB-KW"/>
</dbReference>
<accession>A0A0G3H143</accession>
<evidence type="ECO:0000313" key="7">
    <source>
        <dbReference type="EMBL" id="AKK06495.1"/>
    </source>
</evidence>
<comment type="similarity">
    <text evidence="1">Belongs to the ABC transporter superfamily.</text>
</comment>
<dbReference type="SUPFAM" id="SSF52540">
    <property type="entry name" value="P-loop containing nucleoside triphosphate hydrolases"/>
    <property type="match status" value="1"/>
</dbReference>
<dbReference type="FunFam" id="3.40.50.300:FF:000425">
    <property type="entry name" value="Probable ABC transporter, ATP-binding subunit"/>
    <property type="match status" value="1"/>
</dbReference>
<keyword evidence="8" id="KW-1185">Reference proteome</keyword>
<feature type="domain" description="ABC transporter" evidence="6">
    <location>
        <begin position="2"/>
        <end position="238"/>
    </location>
</feature>
<keyword evidence="2" id="KW-0813">Transport</keyword>
<protein>
    <recommendedName>
        <fullName evidence="5">ABC-type quaternary amine transporter</fullName>
        <ecNumber evidence="5">7.6.2.9</ecNumber>
    </recommendedName>
</protein>
<evidence type="ECO:0000313" key="8">
    <source>
        <dbReference type="Proteomes" id="UP000035199"/>
    </source>
</evidence>
<dbReference type="GO" id="GO:0016887">
    <property type="term" value="F:ATP hydrolysis activity"/>
    <property type="evidence" value="ECO:0007669"/>
    <property type="project" value="InterPro"/>
</dbReference>
<name>A0A0G3H143_9CORY</name>
<reference evidence="8" key="2">
    <citation type="submission" date="2015-05" db="EMBL/GenBank/DDBJ databases">
        <title>Complete genome sequence of Corynebacterium mustelae DSM 45274, isolated from various tissues of a male ferret with lethal sepsis.</title>
        <authorList>
            <person name="Ruckert C."/>
            <person name="Albersmeier A."/>
            <person name="Winkler A."/>
            <person name="Tauch A."/>
        </authorList>
    </citation>
    <scope>NUCLEOTIDE SEQUENCE [LARGE SCALE GENOMIC DNA]</scope>
    <source>
        <strain evidence="8">DSM 45274</strain>
    </source>
</reference>
<keyword evidence="3" id="KW-0547">Nucleotide-binding</keyword>
<evidence type="ECO:0000256" key="1">
    <source>
        <dbReference type="ARBA" id="ARBA00005417"/>
    </source>
</evidence>
<proteinExistence type="inferred from homology"/>
<evidence type="ECO:0000256" key="2">
    <source>
        <dbReference type="ARBA" id="ARBA00022448"/>
    </source>
</evidence>
<dbReference type="PANTHER" id="PTHR43117">
    <property type="entry name" value="OSMOPROTECTANT IMPORT ATP-BINDING PROTEIN OSMV"/>
    <property type="match status" value="1"/>
</dbReference>
<dbReference type="GO" id="GO:0015418">
    <property type="term" value="F:ABC-type quaternary ammonium compound transporting activity"/>
    <property type="evidence" value="ECO:0007669"/>
    <property type="project" value="UniProtKB-EC"/>
</dbReference>
<dbReference type="AlphaFoldDB" id="A0A0G3H143"/>
<dbReference type="InterPro" id="IPR003593">
    <property type="entry name" value="AAA+_ATPase"/>
</dbReference>
<dbReference type="Gene3D" id="3.40.50.300">
    <property type="entry name" value="P-loop containing nucleotide triphosphate hydrolases"/>
    <property type="match status" value="1"/>
</dbReference>
<dbReference type="PROSITE" id="PS00211">
    <property type="entry name" value="ABC_TRANSPORTER_1"/>
    <property type="match status" value="1"/>
</dbReference>
<organism evidence="7 8">
    <name type="scientific">Corynebacterium mustelae</name>
    <dbReference type="NCBI Taxonomy" id="571915"/>
    <lineage>
        <taxon>Bacteria</taxon>
        <taxon>Bacillati</taxon>
        <taxon>Actinomycetota</taxon>
        <taxon>Actinomycetes</taxon>
        <taxon>Mycobacteriales</taxon>
        <taxon>Corynebacteriaceae</taxon>
        <taxon>Corynebacterium</taxon>
    </lineage>
</organism>
<dbReference type="PATRIC" id="fig|571915.4.peg.2320"/>
<evidence type="ECO:0000256" key="4">
    <source>
        <dbReference type="ARBA" id="ARBA00022840"/>
    </source>
</evidence>
<dbReference type="KEGG" id="cmv:CMUST_10900"/>
<reference evidence="7 8" key="1">
    <citation type="journal article" date="2015" name="Genome Announc.">
        <title>Complete Genome Sequence of the Type Strain Corynebacterium mustelae DSM 45274, Isolated from Various Tissues of a Male Ferret with Lethal Sepsis.</title>
        <authorList>
            <person name="Ruckert C."/>
            <person name="Eimer J."/>
            <person name="Winkler A."/>
            <person name="Tauch A."/>
        </authorList>
    </citation>
    <scope>NUCLEOTIDE SEQUENCE [LARGE SCALE GENOMIC DNA]</scope>
    <source>
        <strain evidence="7 8">DSM 45274</strain>
    </source>
</reference>
<evidence type="ECO:0000256" key="5">
    <source>
        <dbReference type="ARBA" id="ARBA00066388"/>
    </source>
</evidence>
<dbReference type="Pfam" id="PF00005">
    <property type="entry name" value="ABC_tran"/>
    <property type="match status" value="1"/>
</dbReference>
<dbReference type="EC" id="7.6.2.9" evidence="5"/>
<sequence length="268" mass="29400">MILFDSVTKTYSANNKKQATLSAVQDFSYRFKEGKTTCLVGSSGCGKSTLLRLINRMEEPTTGRIVVRGEDIAQGDPVQLRRSIGYVMQQGGLMPHRTVAHNISMVAQLQNKTTDVAHYMQLLDLDPALADRYPAELSGGQAQRVGVARALAAEPDILLMDEPFGAVDPVVRRELQTMMLRLQQNLAKTIILVTHDIDEAFRLGDEVVLLSVGAKIEQAGTPEELITVPANDFVAQFVGLDDRKLHVASHNNKDVIVDAHGRVRGVLD</sequence>
<dbReference type="EMBL" id="CP011542">
    <property type="protein sequence ID" value="AKK06495.1"/>
    <property type="molecule type" value="Genomic_DNA"/>
</dbReference>
<dbReference type="OrthoDB" id="9802264at2"/>
<dbReference type="InterPro" id="IPR027417">
    <property type="entry name" value="P-loop_NTPase"/>
</dbReference>
<dbReference type="PROSITE" id="PS50893">
    <property type="entry name" value="ABC_TRANSPORTER_2"/>
    <property type="match status" value="1"/>
</dbReference>
<gene>
    <name evidence="7" type="primary">opuBA</name>
    <name evidence="7" type="ORF">CMUST_10900</name>
</gene>
<dbReference type="Proteomes" id="UP000035199">
    <property type="component" value="Chromosome"/>
</dbReference>
<evidence type="ECO:0000256" key="3">
    <source>
        <dbReference type="ARBA" id="ARBA00022741"/>
    </source>
</evidence>
<dbReference type="RefSeq" id="WP_047262515.1">
    <property type="nucleotide sequence ID" value="NZ_CP011542.1"/>
</dbReference>
<evidence type="ECO:0000259" key="6">
    <source>
        <dbReference type="PROSITE" id="PS50893"/>
    </source>
</evidence>
<keyword evidence="4" id="KW-0067">ATP-binding</keyword>